<dbReference type="Proteomes" id="UP000499080">
    <property type="component" value="Unassembled WGS sequence"/>
</dbReference>
<reference evidence="1 2" key="1">
    <citation type="journal article" date="2019" name="Sci. Rep.">
        <title>Orb-weaving spider Araneus ventricosus genome elucidates the spidroin gene catalogue.</title>
        <authorList>
            <person name="Kono N."/>
            <person name="Nakamura H."/>
            <person name="Ohtoshi R."/>
            <person name="Moran D.A.P."/>
            <person name="Shinohara A."/>
            <person name="Yoshida Y."/>
            <person name="Fujiwara M."/>
            <person name="Mori M."/>
            <person name="Tomita M."/>
            <person name="Arakawa K."/>
        </authorList>
    </citation>
    <scope>NUCLEOTIDE SEQUENCE [LARGE SCALE GENOMIC DNA]</scope>
</reference>
<dbReference type="EMBL" id="BGPR01000037">
    <property type="protein sequence ID" value="GBL84354.1"/>
    <property type="molecule type" value="Genomic_DNA"/>
</dbReference>
<protein>
    <submittedName>
        <fullName evidence="1">Uncharacterized protein</fullName>
    </submittedName>
</protein>
<sequence length="86" mass="9444">MVVLVKTAWNGSPISQLIANPSVLEISNSHVVIGFDGQAGESFEKSADLSEEDNEAWTNVDANLETAEDATKEAICETWRHRTRGR</sequence>
<keyword evidence="2" id="KW-1185">Reference proteome</keyword>
<dbReference type="AlphaFoldDB" id="A0A4Y2AZS9"/>
<organism evidence="1 2">
    <name type="scientific">Araneus ventricosus</name>
    <name type="common">Orbweaver spider</name>
    <name type="synonym">Epeira ventricosa</name>
    <dbReference type="NCBI Taxonomy" id="182803"/>
    <lineage>
        <taxon>Eukaryota</taxon>
        <taxon>Metazoa</taxon>
        <taxon>Ecdysozoa</taxon>
        <taxon>Arthropoda</taxon>
        <taxon>Chelicerata</taxon>
        <taxon>Arachnida</taxon>
        <taxon>Araneae</taxon>
        <taxon>Araneomorphae</taxon>
        <taxon>Entelegynae</taxon>
        <taxon>Araneoidea</taxon>
        <taxon>Araneidae</taxon>
        <taxon>Araneus</taxon>
    </lineage>
</organism>
<gene>
    <name evidence="1" type="ORF">AVEN_117138_1</name>
</gene>
<evidence type="ECO:0000313" key="1">
    <source>
        <dbReference type="EMBL" id="GBL84354.1"/>
    </source>
</evidence>
<comment type="caution">
    <text evidence="1">The sequence shown here is derived from an EMBL/GenBank/DDBJ whole genome shotgun (WGS) entry which is preliminary data.</text>
</comment>
<accession>A0A4Y2AZS9</accession>
<name>A0A4Y2AZS9_ARAVE</name>
<evidence type="ECO:0000313" key="2">
    <source>
        <dbReference type="Proteomes" id="UP000499080"/>
    </source>
</evidence>
<proteinExistence type="predicted"/>